<dbReference type="EMBL" id="SMKW01000062">
    <property type="protein sequence ID" value="TDD41072.1"/>
    <property type="molecule type" value="Genomic_DNA"/>
</dbReference>
<dbReference type="InterPro" id="IPR032710">
    <property type="entry name" value="NTF2-like_dom_sf"/>
</dbReference>
<gene>
    <name evidence="1" type="ORF">E1288_33625</name>
</gene>
<sequence>MRRNISETATQCLRRMAAGDFDGVRKMCTDAATVWHNDGTGEQAIDEKLDQLALLIPTVQALEYDVIRQFQNYDEVLQQQVLRLELADGSHREVHAAMYLRFEGDLIDRIEEYTYVVPGDRENPSSGGRQL</sequence>
<evidence type="ECO:0000313" key="2">
    <source>
        <dbReference type="Proteomes" id="UP000294947"/>
    </source>
</evidence>
<reference evidence="1 2" key="1">
    <citation type="submission" date="2019-03" db="EMBL/GenBank/DDBJ databases">
        <title>Draft genome sequences of novel Actinobacteria.</title>
        <authorList>
            <person name="Sahin N."/>
            <person name="Ay H."/>
            <person name="Saygin H."/>
        </authorList>
    </citation>
    <scope>NUCLEOTIDE SEQUENCE [LARGE SCALE GENOMIC DNA]</scope>
    <source>
        <strain evidence="1 2">7K502</strain>
    </source>
</reference>
<organism evidence="1 2">
    <name type="scientific">Saccharopolyspora elongata</name>
    <dbReference type="NCBI Taxonomy" id="2530387"/>
    <lineage>
        <taxon>Bacteria</taxon>
        <taxon>Bacillati</taxon>
        <taxon>Actinomycetota</taxon>
        <taxon>Actinomycetes</taxon>
        <taxon>Pseudonocardiales</taxon>
        <taxon>Pseudonocardiaceae</taxon>
        <taxon>Saccharopolyspora</taxon>
    </lineage>
</organism>
<protein>
    <submittedName>
        <fullName evidence="1">Nuclear transport factor 2 family protein</fullName>
    </submittedName>
</protein>
<proteinExistence type="predicted"/>
<dbReference type="OrthoDB" id="5493262at2"/>
<dbReference type="SUPFAM" id="SSF54427">
    <property type="entry name" value="NTF2-like"/>
    <property type="match status" value="1"/>
</dbReference>
<keyword evidence="2" id="KW-1185">Reference proteome</keyword>
<accession>A0A4R4YD12</accession>
<name>A0A4R4YD12_9PSEU</name>
<dbReference type="AlphaFoldDB" id="A0A4R4YD12"/>
<dbReference type="Gene3D" id="3.10.450.50">
    <property type="match status" value="1"/>
</dbReference>
<comment type="caution">
    <text evidence="1">The sequence shown here is derived from an EMBL/GenBank/DDBJ whole genome shotgun (WGS) entry which is preliminary data.</text>
</comment>
<evidence type="ECO:0000313" key="1">
    <source>
        <dbReference type="EMBL" id="TDD41072.1"/>
    </source>
</evidence>
<dbReference type="Proteomes" id="UP000294947">
    <property type="component" value="Unassembled WGS sequence"/>
</dbReference>